<accession>A0A804K356</accession>
<evidence type="ECO:0000313" key="2">
    <source>
        <dbReference type="EMBL" id="CAG1830638.1"/>
    </source>
</evidence>
<feature type="signal peptide" evidence="1">
    <location>
        <begin position="1"/>
        <end position="18"/>
    </location>
</feature>
<reference evidence="3" key="2">
    <citation type="submission" date="2021-05" db="UniProtKB">
        <authorList>
            <consortium name="EnsemblPlants"/>
        </authorList>
    </citation>
    <scope>IDENTIFICATION</scope>
    <source>
        <strain evidence="3">subsp. malaccensis</strain>
    </source>
</reference>
<protein>
    <submittedName>
        <fullName evidence="2">(wild Malaysian banana) hypothetical protein</fullName>
    </submittedName>
</protein>
<name>A0A804K356_MUSAM</name>
<dbReference type="InParanoid" id="A0A804K356"/>
<sequence length="44" mass="5222">MFFFILVLFPIFLDMCTSFNLTHSTPQFLGCYSHTQPLKFLEFV</sequence>
<organism evidence="3 4">
    <name type="scientific">Musa acuminata subsp. malaccensis</name>
    <name type="common">Wild banana</name>
    <name type="synonym">Musa malaccensis</name>
    <dbReference type="NCBI Taxonomy" id="214687"/>
    <lineage>
        <taxon>Eukaryota</taxon>
        <taxon>Viridiplantae</taxon>
        <taxon>Streptophyta</taxon>
        <taxon>Embryophyta</taxon>
        <taxon>Tracheophyta</taxon>
        <taxon>Spermatophyta</taxon>
        <taxon>Magnoliopsida</taxon>
        <taxon>Liliopsida</taxon>
        <taxon>Zingiberales</taxon>
        <taxon>Musaceae</taxon>
        <taxon>Musa</taxon>
    </lineage>
</organism>
<dbReference type="EnsemblPlants" id="Ma08_t05260.1">
    <property type="protein sequence ID" value="Ma08_p05260.1"/>
    <property type="gene ID" value="Ma08_g05260"/>
</dbReference>
<feature type="chain" id="PRO_5033611986" evidence="1">
    <location>
        <begin position="19"/>
        <end position="44"/>
    </location>
</feature>
<keyword evidence="1" id="KW-0732">Signal</keyword>
<proteinExistence type="predicted"/>
<dbReference type="AlphaFoldDB" id="A0A804K356"/>
<keyword evidence="4" id="KW-1185">Reference proteome</keyword>
<evidence type="ECO:0000313" key="4">
    <source>
        <dbReference type="Proteomes" id="UP000012960"/>
    </source>
</evidence>
<dbReference type="Proteomes" id="UP000012960">
    <property type="component" value="Unplaced"/>
</dbReference>
<evidence type="ECO:0000313" key="3">
    <source>
        <dbReference type="EnsemblPlants" id="Ma08_p05260.1"/>
    </source>
</evidence>
<gene>
    <name evidence="2" type="ORF">GSMUA_338920.1</name>
</gene>
<reference evidence="2" key="1">
    <citation type="submission" date="2021-03" db="EMBL/GenBank/DDBJ databases">
        <authorList>
            <consortium name="Genoscope - CEA"/>
            <person name="William W."/>
        </authorList>
    </citation>
    <scope>NUCLEOTIDE SEQUENCE</scope>
    <source>
        <strain evidence="2">Doubled-haploid Pahang</strain>
    </source>
</reference>
<dbReference type="Gramene" id="Ma08_t05260.1">
    <property type="protein sequence ID" value="Ma08_p05260.1"/>
    <property type="gene ID" value="Ma08_g05260"/>
</dbReference>
<dbReference type="EMBL" id="HG996472">
    <property type="protein sequence ID" value="CAG1830638.1"/>
    <property type="molecule type" value="Genomic_DNA"/>
</dbReference>
<evidence type="ECO:0000256" key="1">
    <source>
        <dbReference type="SAM" id="SignalP"/>
    </source>
</evidence>